<evidence type="ECO:0000256" key="5">
    <source>
        <dbReference type="ARBA" id="ARBA00023136"/>
    </source>
</evidence>
<dbReference type="Proteomes" id="UP001551675">
    <property type="component" value="Unassembled WGS sequence"/>
</dbReference>
<protein>
    <submittedName>
        <fullName evidence="7">YbhN family protein</fullName>
    </submittedName>
</protein>
<evidence type="ECO:0000256" key="2">
    <source>
        <dbReference type="ARBA" id="ARBA00022475"/>
    </source>
</evidence>
<keyword evidence="2" id="KW-1003">Cell membrane</keyword>
<keyword evidence="8" id="KW-1185">Reference proteome</keyword>
<proteinExistence type="predicted"/>
<evidence type="ECO:0000313" key="7">
    <source>
        <dbReference type="EMBL" id="MEV0971327.1"/>
    </source>
</evidence>
<keyword evidence="5 6" id="KW-0472">Membrane</keyword>
<dbReference type="NCBIfam" id="TIGR00374">
    <property type="entry name" value="flippase-like domain"/>
    <property type="match status" value="1"/>
</dbReference>
<evidence type="ECO:0000256" key="6">
    <source>
        <dbReference type="SAM" id="Phobius"/>
    </source>
</evidence>
<organism evidence="7 8">
    <name type="scientific">Microtetraspora glauca</name>
    <dbReference type="NCBI Taxonomy" id="1996"/>
    <lineage>
        <taxon>Bacteria</taxon>
        <taxon>Bacillati</taxon>
        <taxon>Actinomycetota</taxon>
        <taxon>Actinomycetes</taxon>
        <taxon>Streptosporangiales</taxon>
        <taxon>Streptosporangiaceae</taxon>
        <taxon>Microtetraspora</taxon>
    </lineage>
</organism>
<feature type="transmembrane region" description="Helical" evidence="6">
    <location>
        <begin position="103"/>
        <end position="129"/>
    </location>
</feature>
<dbReference type="PANTHER" id="PTHR39087">
    <property type="entry name" value="UPF0104 MEMBRANE PROTEIN MJ1595"/>
    <property type="match status" value="1"/>
</dbReference>
<keyword evidence="4 6" id="KW-1133">Transmembrane helix</keyword>
<name>A0ABV3GI76_MICGL</name>
<evidence type="ECO:0000256" key="4">
    <source>
        <dbReference type="ARBA" id="ARBA00022989"/>
    </source>
</evidence>
<dbReference type="EMBL" id="JBFALK010000012">
    <property type="protein sequence ID" value="MEV0971327.1"/>
    <property type="molecule type" value="Genomic_DNA"/>
</dbReference>
<evidence type="ECO:0000313" key="8">
    <source>
        <dbReference type="Proteomes" id="UP001551675"/>
    </source>
</evidence>
<keyword evidence="3 6" id="KW-0812">Transmembrane</keyword>
<accession>A0ABV3GI76</accession>
<feature type="transmembrane region" description="Helical" evidence="6">
    <location>
        <begin position="189"/>
        <end position="215"/>
    </location>
</feature>
<comment type="caution">
    <text evidence="7">The sequence shown here is derived from an EMBL/GenBank/DDBJ whole genome shotgun (WGS) entry which is preliminary data.</text>
</comment>
<dbReference type="Pfam" id="PF03706">
    <property type="entry name" value="LPG_synthase_TM"/>
    <property type="match status" value="1"/>
</dbReference>
<dbReference type="InterPro" id="IPR022791">
    <property type="entry name" value="L-PG_synthase/AglD"/>
</dbReference>
<evidence type="ECO:0000256" key="3">
    <source>
        <dbReference type="ARBA" id="ARBA00022692"/>
    </source>
</evidence>
<sequence>MTALALFVLKDRLPNVDEVWDSLSGVSLGWLAVAVLAEAMSMGVFARLFSRLLALGGARLTYPRAVAVTYARNAVSNSLPAGPVLSIAYTTREFVRLGAAKPLIAATLVLAGTYSTATFAGLSLFALFGEPSTRTPTAIAFGALLFAVGVLLRLRPRRFTGWLHRRSPKAMGQLRAARDALRLAGRDRLVIAGLALANWLLDVACLAAVCAAAGVRVGPHTMLLGYVAAKMAATLALIPGGLGIAELGMAATFVAAGVTGGAAAAVVALYRLISYWAIVVAGWIAWLMLRDGVRARLAVAGRWLWEGFLWSARNAPCAVTYGVRGDDL</sequence>
<evidence type="ECO:0000256" key="1">
    <source>
        <dbReference type="ARBA" id="ARBA00004651"/>
    </source>
</evidence>
<reference evidence="7 8" key="1">
    <citation type="submission" date="2024-06" db="EMBL/GenBank/DDBJ databases">
        <title>The Natural Products Discovery Center: Release of the First 8490 Sequenced Strains for Exploring Actinobacteria Biosynthetic Diversity.</title>
        <authorList>
            <person name="Kalkreuter E."/>
            <person name="Kautsar S.A."/>
            <person name="Yang D."/>
            <person name="Bader C.D."/>
            <person name="Teijaro C.N."/>
            <person name="Fluegel L."/>
            <person name="Davis C.M."/>
            <person name="Simpson J.R."/>
            <person name="Lauterbach L."/>
            <person name="Steele A.D."/>
            <person name="Gui C."/>
            <person name="Meng S."/>
            <person name="Li G."/>
            <person name="Viehrig K."/>
            <person name="Ye F."/>
            <person name="Su P."/>
            <person name="Kiefer A.F."/>
            <person name="Nichols A."/>
            <person name="Cepeda A.J."/>
            <person name="Yan W."/>
            <person name="Fan B."/>
            <person name="Jiang Y."/>
            <person name="Adhikari A."/>
            <person name="Zheng C.-J."/>
            <person name="Schuster L."/>
            <person name="Cowan T.M."/>
            <person name="Smanski M.J."/>
            <person name="Chevrette M.G."/>
            <person name="De Carvalho L.P.S."/>
            <person name="Shen B."/>
        </authorList>
    </citation>
    <scope>NUCLEOTIDE SEQUENCE [LARGE SCALE GENOMIC DNA]</scope>
    <source>
        <strain evidence="7 8">NPDC050100</strain>
    </source>
</reference>
<dbReference type="RefSeq" id="WP_358135515.1">
    <property type="nucleotide sequence ID" value="NZ_JBFALK010000012.1"/>
</dbReference>
<feature type="transmembrane region" description="Helical" evidence="6">
    <location>
        <begin position="135"/>
        <end position="154"/>
    </location>
</feature>
<feature type="transmembrane region" description="Helical" evidence="6">
    <location>
        <begin position="273"/>
        <end position="289"/>
    </location>
</feature>
<gene>
    <name evidence="7" type="ORF">AB0I59_22085</name>
</gene>
<comment type="subcellular location">
    <subcellularLocation>
        <location evidence="1">Cell membrane</location>
        <topology evidence="1">Multi-pass membrane protein</topology>
    </subcellularLocation>
</comment>
<dbReference type="PANTHER" id="PTHR39087:SF2">
    <property type="entry name" value="UPF0104 MEMBRANE PROTEIN MJ1595"/>
    <property type="match status" value="1"/>
</dbReference>
<feature type="transmembrane region" description="Helical" evidence="6">
    <location>
        <begin position="28"/>
        <end position="49"/>
    </location>
</feature>